<evidence type="ECO:0000256" key="1">
    <source>
        <dbReference type="SAM" id="MobiDB-lite"/>
    </source>
</evidence>
<gene>
    <name evidence="2" type="ORF">NDES1114_LOCUS6807</name>
</gene>
<protein>
    <submittedName>
        <fullName evidence="2">Uncharacterized protein</fullName>
    </submittedName>
</protein>
<proteinExistence type="predicted"/>
<dbReference type="EMBL" id="HBGF01010249">
    <property type="protein sequence ID" value="CAD9100204.1"/>
    <property type="molecule type" value="Transcribed_RNA"/>
</dbReference>
<feature type="compositionally biased region" description="Low complexity" evidence="1">
    <location>
        <begin position="37"/>
        <end position="57"/>
    </location>
</feature>
<feature type="compositionally biased region" description="Polar residues" evidence="1">
    <location>
        <begin position="115"/>
        <end position="129"/>
    </location>
</feature>
<evidence type="ECO:0000313" key="2">
    <source>
        <dbReference type="EMBL" id="CAD9100204.1"/>
    </source>
</evidence>
<sequence>MAHARWCQGSDRVVAGVADTEKPLLALPAGSVGNAFAPSSPAQSRAAPTATPSSTRCCSPARPIIADAAAFPPDGRAPSVLPRTSNAPSAAQSMLGTPAVSPARRLPPAFPPGGVSSSANVSGLATPQAATVCRTAATSPTSHEYHGRHATPPFVRPGRESPPYTSNPLNHQ</sequence>
<organism evidence="2">
    <name type="scientific">Neobodo designis</name>
    <name type="common">Flagellated protozoan</name>
    <name type="synonym">Bodo designis</name>
    <dbReference type="NCBI Taxonomy" id="312471"/>
    <lineage>
        <taxon>Eukaryota</taxon>
        <taxon>Discoba</taxon>
        <taxon>Euglenozoa</taxon>
        <taxon>Kinetoplastea</taxon>
        <taxon>Metakinetoplastina</taxon>
        <taxon>Neobodonida</taxon>
        <taxon>Neobodo</taxon>
    </lineage>
</organism>
<feature type="region of interest" description="Disordered" evidence="1">
    <location>
        <begin position="33"/>
        <end position="57"/>
    </location>
</feature>
<name>A0A7S1LEA6_NEODS</name>
<feature type="compositionally biased region" description="Polar residues" evidence="1">
    <location>
        <begin position="163"/>
        <end position="172"/>
    </location>
</feature>
<feature type="compositionally biased region" description="Polar residues" evidence="1">
    <location>
        <begin position="82"/>
        <end position="95"/>
    </location>
</feature>
<dbReference type="AlphaFoldDB" id="A0A7S1LEA6"/>
<accession>A0A7S1LEA6</accession>
<feature type="region of interest" description="Disordered" evidence="1">
    <location>
        <begin position="69"/>
        <end position="172"/>
    </location>
</feature>
<reference evidence="2" key="1">
    <citation type="submission" date="2021-01" db="EMBL/GenBank/DDBJ databases">
        <authorList>
            <person name="Corre E."/>
            <person name="Pelletier E."/>
            <person name="Niang G."/>
            <person name="Scheremetjew M."/>
            <person name="Finn R."/>
            <person name="Kale V."/>
            <person name="Holt S."/>
            <person name="Cochrane G."/>
            <person name="Meng A."/>
            <person name="Brown T."/>
            <person name="Cohen L."/>
        </authorList>
    </citation>
    <scope>NUCLEOTIDE SEQUENCE</scope>
    <source>
        <strain evidence="2">CCAP 1951/1</strain>
    </source>
</reference>